<feature type="region of interest" description="Disordered" evidence="1">
    <location>
        <begin position="274"/>
        <end position="313"/>
    </location>
</feature>
<proteinExistence type="predicted"/>
<dbReference type="RefSeq" id="WP_202857143.1">
    <property type="nucleotide sequence ID" value="NZ_JAEUGD010000046.1"/>
</dbReference>
<gene>
    <name evidence="2" type="ORF">JMN32_14900</name>
</gene>
<dbReference type="AlphaFoldDB" id="A0A937KCP3"/>
<dbReference type="Proteomes" id="UP000614216">
    <property type="component" value="Unassembled WGS sequence"/>
</dbReference>
<keyword evidence="3" id="KW-1185">Reference proteome</keyword>
<comment type="caution">
    <text evidence="2">The sequence shown here is derived from an EMBL/GenBank/DDBJ whole genome shotgun (WGS) entry which is preliminary data.</text>
</comment>
<evidence type="ECO:0000256" key="1">
    <source>
        <dbReference type="SAM" id="MobiDB-lite"/>
    </source>
</evidence>
<feature type="compositionally biased region" description="Low complexity" evidence="1">
    <location>
        <begin position="275"/>
        <end position="294"/>
    </location>
</feature>
<evidence type="ECO:0000313" key="3">
    <source>
        <dbReference type="Proteomes" id="UP000614216"/>
    </source>
</evidence>
<feature type="non-terminal residue" evidence="2">
    <location>
        <position position="372"/>
    </location>
</feature>
<reference evidence="2" key="1">
    <citation type="submission" date="2021-01" db="EMBL/GenBank/DDBJ databases">
        <title>Fulvivirga kasyanovii gen. nov., sp nov., a novel member of the phylum Bacteroidetes isolated from seawater in a mussel farm.</title>
        <authorList>
            <person name="Zhao L.-H."/>
            <person name="Wang Z.-J."/>
        </authorList>
    </citation>
    <scope>NUCLEOTIDE SEQUENCE</scope>
    <source>
        <strain evidence="2">29W222</strain>
    </source>
</reference>
<dbReference type="EMBL" id="JAEUGD010000046">
    <property type="protein sequence ID" value="MBL6447604.1"/>
    <property type="molecule type" value="Genomic_DNA"/>
</dbReference>
<evidence type="ECO:0000313" key="2">
    <source>
        <dbReference type="EMBL" id="MBL6447604.1"/>
    </source>
</evidence>
<organism evidence="2 3">
    <name type="scientific">Fulvivirga marina</name>
    <dbReference type="NCBI Taxonomy" id="2494733"/>
    <lineage>
        <taxon>Bacteria</taxon>
        <taxon>Pseudomonadati</taxon>
        <taxon>Bacteroidota</taxon>
        <taxon>Cytophagia</taxon>
        <taxon>Cytophagales</taxon>
        <taxon>Fulvivirgaceae</taxon>
        <taxon>Fulvivirga</taxon>
    </lineage>
</organism>
<protein>
    <submittedName>
        <fullName evidence="2">Uncharacterized protein</fullName>
    </submittedName>
</protein>
<name>A0A937KCP3_9BACT</name>
<sequence>MMKGNASFKLRYEASEENIDHKQFSYVTFIFRKDKGDKGRESYVVFEPSAPKARAIADYFGRKRYGDTFIESLVTPKNYQKKARVLFEEGKVITAADLTSEDAEKTEAIKKMLHNEHGVYMREDAGDNLEELIIPIPAKAKYKASIDLVKREDGSYSYGLSHTKAFGDYSGRSYAPSINSPVYPDRKSALQSALGKLKSFLNKERNANDASPTQNKMTGVALSAVVEFANGEGIELTGSNVEPIEIKPYETETTTIDDKLDEPTESESIKPLIGTEEAVSETTATTPEKPAPSKIIVTPRETTSPEPEQSDDDPEIVADFLEELFNQLQEGQQYHLLPFALTTMGKPEVCKVLAARDIKDLSILIASKDFRE</sequence>
<accession>A0A937KCP3</accession>